<gene>
    <name evidence="2" type="primary">echA8_3</name>
    <name evidence="2" type="ORF">SDC9_54534</name>
</gene>
<reference evidence="2" key="1">
    <citation type="submission" date="2019-08" db="EMBL/GenBank/DDBJ databases">
        <authorList>
            <person name="Kucharzyk K."/>
            <person name="Murdoch R.W."/>
            <person name="Higgins S."/>
            <person name="Loffler F."/>
        </authorList>
    </citation>
    <scope>NUCLEOTIDE SEQUENCE</scope>
</reference>
<organism evidence="2">
    <name type="scientific">bioreactor metagenome</name>
    <dbReference type="NCBI Taxonomy" id="1076179"/>
    <lineage>
        <taxon>unclassified sequences</taxon>
        <taxon>metagenomes</taxon>
        <taxon>ecological metagenomes</taxon>
    </lineage>
</organism>
<evidence type="ECO:0000313" key="2">
    <source>
        <dbReference type="EMBL" id="MPM08222.1"/>
    </source>
</evidence>
<dbReference type="PROSITE" id="PS00166">
    <property type="entry name" value="ENOYL_COA_HYDRATASE"/>
    <property type="match status" value="1"/>
</dbReference>
<sequence length="270" mass="29850">MADLIYEVENHLACITLNRPEHLNCFSEEMIQLWASALEDIRDRDDIYVVLLSGNGKAFCAGGDVKAMATGNGFFESDEDITSTALARKNSLWEGIQRIPLILEEIDKPVIAKVHGAAVGAGLDMALMCDIRIASESASLSESYFNAGIVPGDGGAYFLPRLVGRDKALDLFLTTRVLKGPEAERIGLVTHVIPDDQLDDYVERYVQKLLDAPQQAMRLTKRAIDQSEQSTLRASLDLVSSFMGIVTELDDYRIRTAALVERLNKKSKEK</sequence>
<dbReference type="EMBL" id="VSSQ01001427">
    <property type="protein sequence ID" value="MPM08222.1"/>
    <property type="molecule type" value="Genomic_DNA"/>
</dbReference>
<proteinExistence type="inferred from homology"/>
<comment type="caution">
    <text evidence="2">The sequence shown here is derived from an EMBL/GenBank/DDBJ whole genome shotgun (WGS) entry which is preliminary data.</text>
</comment>
<protein>
    <submittedName>
        <fullName evidence="2">Putative enoyl-CoA hydratase echA8</fullName>
        <ecNumber evidence="2">4.2.1.17</ecNumber>
    </submittedName>
</protein>
<dbReference type="EC" id="4.2.1.17" evidence="2"/>
<name>A0A644WWM7_9ZZZZ</name>
<dbReference type="Pfam" id="PF00378">
    <property type="entry name" value="ECH_1"/>
    <property type="match status" value="1"/>
</dbReference>
<evidence type="ECO:0000256" key="1">
    <source>
        <dbReference type="ARBA" id="ARBA00005254"/>
    </source>
</evidence>
<comment type="similarity">
    <text evidence="1">Belongs to the enoyl-CoA hydratase/isomerase family.</text>
</comment>
<dbReference type="GO" id="GO:0004300">
    <property type="term" value="F:enoyl-CoA hydratase activity"/>
    <property type="evidence" value="ECO:0007669"/>
    <property type="project" value="UniProtKB-EC"/>
</dbReference>
<dbReference type="SUPFAM" id="SSF52096">
    <property type="entry name" value="ClpP/crotonase"/>
    <property type="match status" value="1"/>
</dbReference>
<accession>A0A644WWM7</accession>
<dbReference type="PANTHER" id="PTHR43802">
    <property type="entry name" value="ENOYL-COA HYDRATASE"/>
    <property type="match status" value="1"/>
</dbReference>
<dbReference type="PANTHER" id="PTHR43802:SF1">
    <property type="entry name" value="IP11341P-RELATED"/>
    <property type="match status" value="1"/>
</dbReference>
<dbReference type="Gene3D" id="3.90.226.10">
    <property type="entry name" value="2-enoyl-CoA Hydratase, Chain A, domain 1"/>
    <property type="match status" value="1"/>
</dbReference>
<dbReference type="InterPro" id="IPR018376">
    <property type="entry name" value="Enoyl-CoA_hyd/isom_CS"/>
</dbReference>
<dbReference type="CDD" id="cd06558">
    <property type="entry name" value="crotonase-like"/>
    <property type="match status" value="1"/>
</dbReference>
<keyword evidence="2" id="KW-0456">Lyase</keyword>
<dbReference type="AlphaFoldDB" id="A0A644WWM7"/>
<dbReference type="InterPro" id="IPR029045">
    <property type="entry name" value="ClpP/crotonase-like_dom_sf"/>
</dbReference>
<dbReference type="InterPro" id="IPR001753">
    <property type="entry name" value="Enoyl-CoA_hydra/iso"/>
</dbReference>